<name>A0A7X6HXN6_9ACTN</name>
<evidence type="ECO:0000259" key="1">
    <source>
        <dbReference type="PROSITE" id="PS50075"/>
    </source>
</evidence>
<dbReference type="InterPro" id="IPR009081">
    <property type="entry name" value="PP-bd_ACP"/>
</dbReference>
<dbReference type="RefSeq" id="WP_167967796.1">
    <property type="nucleotide sequence ID" value="NZ_BHZG01000013.1"/>
</dbReference>
<evidence type="ECO:0000313" key="2">
    <source>
        <dbReference type="EMBL" id="NJQ04500.1"/>
    </source>
</evidence>
<protein>
    <submittedName>
        <fullName evidence="2">Acyl carrier protein</fullName>
    </submittedName>
</protein>
<sequence>MSTNLERVRKVLAGHCELPPQGIDAQTSLVALDLDSLTMMEIGFGLEREFRTSVDDDALSDVTTVGDLVRIVESCLSPG</sequence>
<reference evidence="2 3" key="1">
    <citation type="submission" date="2020-03" db="EMBL/GenBank/DDBJ databases">
        <title>Draft genome of Streptomyces sp. ventii, isolated from the Axial Seamount in the Pacific Ocean, and resequencing of the two type strains Streptomyces lonarensis strain NCL 716 and Streptomyces bohaiensis strain 11A07.</title>
        <authorList>
            <person name="Loughran R.M."/>
            <person name="Pfannmuller K.M."/>
            <person name="Wasson B.J."/>
            <person name="Deadmond M.C."/>
            <person name="Paddock B.E."/>
            <person name="Koyack M.J."/>
            <person name="Gallegos D.A."/>
            <person name="Mitchell E.A."/>
            <person name="Ushijima B."/>
            <person name="Saw J.H."/>
            <person name="Mcphail K.L."/>
            <person name="Videau P."/>
        </authorList>
    </citation>
    <scope>NUCLEOTIDE SEQUENCE [LARGE SCALE GENOMIC DNA]</scope>
    <source>
        <strain evidence="2 3">NCL716</strain>
    </source>
</reference>
<dbReference type="AlphaFoldDB" id="A0A7X6HXN6"/>
<dbReference type="EMBL" id="JAAVJD010000008">
    <property type="protein sequence ID" value="NJQ04500.1"/>
    <property type="molecule type" value="Genomic_DNA"/>
</dbReference>
<dbReference type="Gene3D" id="1.10.1200.10">
    <property type="entry name" value="ACP-like"/>
    <property type="match status" value="1"/>
</dbReference>
<feature type="domain" description="Carrier" evidence="1">
    <location>
        <begin position="2"/>
        <end position="76"/>
    </location>
</feature>
<evidence type="ECO:0000313" key="3">
    <source>
        <dbReference type="Proteomes" id="UP000578686"/>
    </source>
</evidence>
<proteinExistence type="predicted"/>
<accession>A0A7X6HXN6</accession>
<comment type="caution">
    <text evidence="2">The sequence shown here is derived from an EMBL/GenBank/DDBJ whole genome shotgun (WGS) entry which is preliminary data.</text>
</comment>
<organism evidence="2 3">
    <name type="scientific">Streptomyces lonarensis</name>
    <dbReference type="NCBI Taxonomy" id="700599"/>
    <lineage>
        <taxon>Bacteria</taxon>
        <taxon>Bacillati</taxon>
        <taxon>Actinomycetota</taxon>
        <taxon>Actinomycetes</taxon>
        <taxon>Kitasatosporales</taxon>
        <taxon>Streptomycetaceae</taxon>
        <taxon>Streptomyces</taxon>
    </lineage>
</organism>
<dbReference type="SUPFAM" id="SSF47336">
    <property type="entry name" value="ACP-like"/>
    <property type="match status" value="1"/>
</dbReference>
<gene>
    <name evidence="2" type="ORF">HCN56_02610</name>
</gene>
<dbReference type="Pfam" id="PF00550">
    <property type="entry name" value="PP-binding"/>
    <property type="match status" value="1"/>
</dbReference>
<dbReference type="PROSITE" id="PS50075">
    <property type="entry name" value="CARRIER"/>
    <property type="match status" value="1"/>
</dbReference>
<keyword evidence="3" id="KW-1185">Reference proteome</keyword>
<dbReference type="InterPro" id="IPR036736">
    <property type="entry name" value="ACP-like_sf"/>
</dbReference>
<dbReference type="Proteomes" id="UP000578686">
    <property type="component" value="Unassembled WGS sequence"/>
</dbReference>